<gene>
    <name evidence="1" type="ORF">U732_1875</name>
</gene>
<reference evidence="1 2" key="1">
    <citation type="journal article" date="2015" name="Infect. Genet. Evol.">
        <title>Genomic sequences of six botulinum neurotoxin-producing strains representing three clostridial species illustrate the mobility and diversity of botulinum neurotoxin genes.</title>
        <authorList>
            <person name="Smith T.J."/>
            <person name="Hill K.K."/>
            <person name="Xie G."/>
            <person name="Foley B.T."/>
            <person name="Williamson C.H."/>
            <person name="Foster J.T."/>
            <person name="Johnson S.L."/>
            <person name="Chertkov O."/>
            <person name="Teshima H."/>
            <person name="Gibbons H.S."/>
            <person name="Johnsky L.A."/>
            <person name="Karavis M.A."/>
            <person name="Smith L.A."/>
        </authorList>
    </citation>
    <scope>NUCLEOTIDE SEQUENCE [LARGE SCALE GENOMIC DNA]</scope>
    <source>
        <strain evidence="1 2">CDC 2741</strain>
    </source>
</reference>
<dbReference type="OrthoDB" id="797474at2"/>
<keyword evidence="2" id="KW-1185">Reference proteome</keyword>
<evidence type="ECO:0000313" key="2">
    <source>
        <dbReference type="Proteomes" id="UP000031366"/>
    </source>
</evidence>
<dbReference type="RefSeq" id="WP_052268133.1">
    <property type="nucleotide sequence ID" value="NZ_AYSO01000017.1"/>
</dbReference>
<evidence type="ECO:0000313" key="1">
    <source>
        <dbReference type="EMBL" id="KIE46161.1"/>
    </source>
</evidence>
<comment type="caution">
    <text evidence="1">The sequence shown here is derived from an EMBL/GenBank/DDBJ whole genome shotgun (WGS) entry which is preliminary data.</text>
</comment>
<name>A0A0C1R6P5_9CLOT</name>
<dbReference type="Proteomes" id="UP000031366">
    <property type="component" value="Unassembled WGS sequence"/>
</dbReference>
<protein>
    <submittedName>
        <fullName evidence="1">Uncharacterized protein</fullName>
    </submittedName>
</protein>
<dbReference type="EMBL" id="AYSO01000017">
    <property type="protein sequence ID" value="KIE46161.1"/>
    <property type="molecule type" value="Genomic_DNA"/>
</dbReference>
<dbReference type="AlphaFoldDB" id="A0A0C1R6P5"/>
<sequence length="142" mass="16974">MDEVFLAFNNMQLNYNWLITDYECNDYPDEMIPYNKEYVWISGRDLWRIVCENEIQFIWGVFSAFSKDITLNDVLKYSLPYADGNPNFWVKNINMQHPLAEIEIVPWDSSLVLLISKHDEIVESFLNYFPYTEDLVTHNSRE</sequence>
<organism evidence="1 2">
    <name type="scientific">Clostridium argentinense CDC 2741</name>
    <dbReference type="NCBI Taxonomy" id="1418104"/>
    <lineage>
        <taxon>Bacteria</taxon>
        <taxon>Bacillati</taxon>
        <taxon>Bacillota</taxon>
        <taxon>Clostridia</taxon>
        <taxon>Eubacteriales</taxon>
        <taxon>Clostridiaceae</taxon>
        <taxon>Clostridium</taxon>
    </lineage>
</organism>
<accession>A0A0C1R6P5</accession>
<dbReference type="STRING" id="29341.RSJ17_16135"/>
<proteinExistence type="predicted"/>